<evidence type="ECO:0000313" key="1">
    <source>
        <dbReference type="EMBL" id="MFC5450117.1"/>
    </source>
</evidence>
<gene>
    <name evidence="1" type="ORF">ACFPOG_17855</name>
</gene>
<accession>A0ABW0KAQ8</accession>
<sequence length="71" mass="8149">MKTELHDTVKLSIGSSYVVAPDNPRKTKNRGRNCTILSFEFNNDQLDIRVVFHDTNRQATMKLSDLKPITE</sequence>
<dbReference type="RefSeq" id="WP_270885417.1">
    <property type="nucleotide sequence ID" value="NZ_JAQFVF010000089.1"/>
</dbReference>
<organism evidence="1 2">
    <name type="scientific">Paenibacillus aestuarii</name>
    <dbReference type="NCBI Taxonomy" id="516965"/>
    <lineage>
        <taxon>Bacteria</taxon>
        <taxon>Bacillati</taxon>
        <taxon>Bacillota</taxon>
        <taxon>Bacilli</taxon>
        <taxon>Bacillales</taxon>
        <taxon>Paenibacillaceae</taxon>
        <taxon>Paenibacillus</taxon>
    </lineage>
</organism>
<proteinExistence type="predicted"/>
<dbReference type="Proteomes" id="UP001596044">
    <property type="component" value="Unassembled WGS sequence"/>
</dbReference>
<keyword evidence="2" id="KW-1185">Reference proteome</keyword>
<reference evidence="2" key="1">
    <citation type="journal article" date="2019" name="Int. J. Syst. Evol. Microbiol.">
        <title>The Global Catalogue of Microorganisms (GCM) 10K type strain sequencing project: providing services to taxonomists for standard genome sequencing and annotation.</title>
        <authorList>
            <consortium name="The Broad Institute Genomics Platform"/>
            <consortium name="The Broad Institute Genome Sequencing Center for Infectious Disease"/>
            <person name="Wu L."/>
            <person name="Ma J."/>
        </authorList>
    </citation>
    <scope>NUCLEOTIDE SEQUENCE [LARGE SCALE GENOMIC DNA]</scope>
    <source>
        <strain evidence="2">KACC 11904</strain>
    </source>
</reference>
<dbReference type="EMBL" id="JBHSMJ010000025">
    <property type="protein sequence ID" value="MFC5450117.1"/>
    <property type="molecule type" value="Genomic_DNA"/>
</dbReference>
<name>A0ABW0KAQ8_9BACL</name>
<evidence type="ECO:0000313" key="2">
    <source>
        <dbReference type="Proteomes" id="UP001596044"/>
    </source>
</evidence>
<comment type="caution">
    <text evidence="1">The sequence shown here is derived from an EMBL/GenBank/DDBJ whole genome shotgun (WGS) entry which is preliminary data.</text>
</comment>
<protein>
    <recommendedName>
        <fullName evidence="3">DUF2187 domain-containing protein</fullName>
    </recommendedName>
</protein>
<evidence type="ECO:0008006" key="3">
    <source>
        <dbReference type="Google" id="ProtNLM"/>
    </source>
</evidence>